<evidence type="ECO:0000256" key="1">
    <source>
        <dbReference type="SAM" id="Phobius"/>
    </source>
</evidence>
<sequence>MRDYATKTFVNDELEKFERSFQKELSEMTAAIQATILQVGAFLLVLSTAYAFLG</sequence>
<feature type="transmembrane region" description="Helical" evidence="1">
    <location>
        <begin position="30"/>
        <end position="53"/>
    </location>
</feature>
<keyword evidence="1" id="KW-0472">Membrane</keyword>
<reference evidence="2 3" key="1">
    <citation type="submission" date="2020-08" db="EMBL/GenBank/DDBJ databases">
        <title>Genomic Encyclopedia of Type Strains, Phase IV (KMG-IV): sequencing the most valuable type-strain genomes for metagenomic binning, comparative biology and taxonomic classification.</title>
        <authorList>
            <person name="Goeker M."/>
        </authorList>
    </citation>
    <scope>NUCLEOTIDE SEQUENCE [LARGE SCALE GENOMIC DNA]</scope>
    <source>
        <strain evidence="2 3">DSM 102850</strain>
    </source>
</reference>
<evidence type="ECO:0000313" key="2">
    <source>
        <dbReference type="EMBL" id="MBB4660191.1"/>
    </source>
</evidence>
<accession>A0A840I7E6</accession>
<keyword evidence="1" id="KW-1133">Transmembrane helix</keyword>
<evidence type="ECO:0000313" key="3">
    <source>
        <dbReference type="Proteomes" id="UP000563524"/>
    </source>
</evidence>
<dbReference type="AlphaFoldDB" id="A0A840I7E6"/>
<proteinExistence type="predicted"/>
<dbReference type="RefSeq" id="WP_183819565.1">
    <property type="nucleotide sequence ID" value="NZ_JACHOB010000007.1"/>
</dbReference>
<dbReference type="Proteomes" id="UP000563524">
    <property type="component" value="Unassembled WGS sequence"/>
</dbReference>
<keyword evidence="1" id="KW-0812">Transmembrane</keyword>
<dbReference type="EMBL" id="JACHOB010000007">
    <property type="protein sequence ID" value="MBB4660191.1"/>
    <property type="molecule type" value="Genomic_DNA"/>
</dbReference>
<organism evidence="2 3">
    <name type="scientific">Parvularcula dongshanensis</name>
    <dbReference type="NCBI Taxonomy" id="1173995"/>
    <lineage>
        <taxon>Bacteria</taxon>
        <taxon>Pseudomonadati</taxon>
        <taxon>Pseudomonadota</taxon>
        <taxon>Alphaproteobacteria</taxon>
        <taxon>Parvularculales</taxon>
        <taxon>Parvularculaceae</taxon>
        <taxon>Parvularcula</taxon>
    </lineage>
</organism>
<keyword evidence="3" id="KW-1185">Reference proteome</keyword>
<gene>
    <name evidence="2" type="ORF">GGQ59_002741</name>
</gene>
<name>A0A840I7E6_9PROT</name>
<protein>
    <submittedName>
        <fullName evidence="2">Uncharacterized protein</fullName>
    </submittedName>
</protein>
<comment type="caution">
    <text evidence="2">The sequence shown here is derived from an EMBL/GenBank/DDBJ whole genome shotgun (WGS) entry which is preliminary data.</text>
</comment>